<protein>
    <submittedName>
        <fullName evidence="5">CCHC-type domain-containing protein</fullName>
    </submittedName>
</protein>
<evidence type="ECO:0000259" key="3">
    <source>
        <dbReference type="PROSITE" id="PS50158"/>
    </source>
</evidence>
<evidence type="ECO:0000313" key="5">
    <source>
        <dbReference type="WBParaSite" id="PSAMB.scaffold3313size18791.g21048.t1"/>
    </source>
</evidence>
<dbReference type="Pfam" id="PF15288">
    <property type="entry name" value="zf-CCHC_6"/>
    <property type="match status" value="1"/>
</dbReference>
<dbReference type="Gene3D" id="4.10.60.10">
    <property type="entry name" value="Zinc finger, CCHC-type"/>
    <property type="match status" value="1"/>
</dbReference>
<reference evidence="5" key="1">
    <citation type="submission" date="2022-11" db="UniProtKB">
        <authorList>
            <consortium name="WormBaseParasite"/>
        </authorList>
    </citation>
    <scope>IDENTIFICATION</scope>
</reference>
<feature type="region of interest" description="Disordered" evidence="2">
    <location>
        <begin position="321"/>
        <end position="356"/>
    </location>
</feature>
<organism evidence="4 5">
    <name type="scientific">Plectus sambesii</name>
    <dbReference type="NCBI Taxonomy" id="2011161"/>
    <lineage>
        <taxon>Eukaryota</taxon>
        <taxon>Metazoa</taxon>
        <taxon>Ecdysozoa</taxon>
        <taxon>Nematoda</taxon>
        <taxon>Chromadorea</taxon>
        <taxon>Plectida</taxon>
        <taxon>Plectina</taxon>
        <taxon>Plectoidea</taxon>
        <taxon>Plectidae</taxon>
        <taxon>Plectus</taxon>
    </lineage>
</organism>
<evidence type="ECO:0000256" key="2">
    <source>
        <dbReference type="SAM" id="MobiDB-lite"/>
    </source>
</evidence>
<keyword evidence="4" id="KW-1185">Reference proteome</keyword>
<dbReference type="SUPFAM" id="SSF57756">
    <property type="entry name" value="Retrovirus zinc finger-like domains"/>
    <property type="match status" value="1"/>
</dbReference>
<dbReference type="GO" id="GO:0019899">
    <property type="term" value="F:enzyme binding"/>
    <property type="evidence" value="ECO:0007669"/>
    <property type="project" value="UniProtKB-ARBA"/>
</dbReference>
<dbReference type="InterPro" id="IPR041670">
    <property type="entry name" value="Znf-CCHC_6"/>
</dbReference>
<evidence type="ECO:0000256" key="1">
    <source>
        <dbReference type="PROSITE-ProRule" id="PRU00047"/>
    </source>
</evidence>
<dbReference type="InterPro" id="IPR036875">
    <property type="entry name" value="Znf_CCHC_sf"/>
</dbReference>
<sequence length="356" mass="40416">MFADWMKDFRIRLDTVGIELESTAALNVLRDNLGGAALQTFDLIPPHSLSFKYAVSYLTNKFDAMNSFNADYHLFVSMRQTQTELCDDFALRLQIRAQQVFRARDEQLVDELLRGQFISGLYDQDVQSKVKLDRSLGSFVDVVSFARHVEQHNKEMQVLRKWKTQPQQSLQEQGTYPTTTAMPPQQQAPPPTCWACGEVGHRSNTCPNKAQGEAQLSQNQISTKRQLVQHRVNLARQTTAHSSVPAASNMHQALFADYLEREPVVNPECKPQSKTIHSLLARPHMTDRPFGPAMRVPQYQAYRGWRERQCRRTGRLTAIGPRAKPPEEYYSSLQSGPYPPHRAAIVSGRTPSANGY</sequence>
<dbReference type="InterPro" id="IPR001878">
    <property type="entry name" value="Znf_CCHC"/>
</dbReference>
<feature type="region of interest" description="Disordered" evidence="2">
    <location>
        <begin position="162"/>
        <end position="190"/>
    </location>
</feature>
<name>A0A914W5P0_9BILA</name>
<dbReference type="SMART" id="SM00343">
    <property type="entry name" value="ZnF_C2HC"/>
    <property type="match status" value="1"/>
</dbReference>
<dbReference type="Proteomes" id="UP000887566">
    <property type="component" value="Unplaced"/>
</dbReference>
<feature type="domain" description="CCHC-type" evidence="3">
    <location>
        <begin position="193"/>
        <end position="208"/>
    </location>
</feature>
<dbReference type="GO" id="GO:0003676">
    <property type="term" value="F:nucleic acid binding"/>
    <property type="evidence" value="ECO:0007669"/>
    <property type="project" value="InterPro"/>
</dbReference>
<proteinExistence type="predicted"/>
<keyword evidence="1" id="KW-0479">Metal-binding</keyword>
<accession>A0A914W5P0</accession>
<dbReference type="GO" id="GO:0008270">
    <property type="term" value="F:zinc ion binding"/>
    <property type="evidence" value="ECO:0007669"/>
    <property type="project" value="UniProtKB-KW"/>
</dbReference>
<keyword evidence="1" id="KW-0863">Zinc-finger</keyword>
<keyword evidence="1" id="KW-0862">Zinc</keyword>
<feature type="compositionally biased region" description="Polar residues" evidence="2">
    <location>
        <begin position="164"/>
        <end position="176"/>
    </location>
</feature>
<dbReference type="WBParaSite" id="PSAMB.scaffold3313size18791.g21048.t1">
    <property type="protein sequence ID" value="PSAMB.scaffold3313size18791.g21048.t1"/>
    <property type="gene ID" value="PSAMB.scaffold3313size18791.g21048"/>
</dbReference>
<evidence type="ECO:0000313" key="4">
    <source>
        <dbReference type="Proteomes" id="UP000887566"/>
    </source>
</evidence>
<dbReference type="AlphaFoldDB" id="A0A914W5P0"/>
<dbReference type="PROSITE" id="PS50158">
    <property type="entry name" value="ZF_CCHC"/>
    <property type="match status" value="1"/>
</dbReference>